<dbReference type="AlphaFoldDB" id="A0A915HR77"/>
<name>A0A915HR77_ROMCU</name>
<accession>A0A915HR77</accession>
<protein>
    <submittedName>
        <fullName evidence="3">Uncharacterized protein</fullName>
    </submittedName>
</protein>
<evidence type="ECO:0000256" key="1">
    <source>
        <dbReference type="SAM" id="MobiDB-lite"/>
    </source>
</evidence>
<proteinExistence type="predicted"/>
<feature type="region of interest" description="Disordered" evidence="1">
    <location>
        <begin position="38"/>
        <end position="66"/>
    </location>
</feature>
<organism evidence="2 3">
    <name type="scientific">Romanomermis culicivorax</name>
    <name type="common">Nematode worm</name>
    <dbReference type="NCBI Taxonomy" id="13658"/>
    <lineage>
        <taxon>Eukaryota</taxon>
        <taxon>Metazoa</taxon>
        <taxon>Ecdysozoa</taxon>
        <taxon>Nematoda</taxon>
        <taxon>Enoplea</taxon>
        <taxon>Dorylaimia</taxon>
        <taxon>Mermithida</taxon>
        <taxon>Mermithoidea</taxon>
        <taxon>Mermithidae</taxon>
        <taxon>Romanomermis</taxon>
    </lineage>
</organism>
<evidence type="ECO:0000313" key="2">
    <source>
        <dbReference type="Proteomes" id="UP000887565"/>
    </source>
</evidence>
<dbReference type="WBParaSite" id="nRc.2.0.1.t03945-RA">
    <property type="protein sequence ID" value="nRc.2.0.1.t03945-RA"/>
    <property type="gene ID" value="nRc.2.0.1.g03945"/>
</dbReference>
<sequence length="112" mass="12556">YDLYGPALLLSPLTCIHHQICIFIVSTASAARHVYKEHPSPLAPGLPSSPIHPTLEHHPDLPNHPSPNQVDCFPHLLTNTHIHKDLSPLPGMVHQMFFKALATRQEKNKRDL</sequence>
<keyword evidence="2" id="KW-1185">Reference proteome</keyword>
<dbReference type="Proteomes" id="UP000887565">
    <property type="component" value="Unplaced"/>
</dbReference>
<reference evidence="3" key="1">
    <citation type="submission" date="2022-11" db="UniProtKB">
        <authorList>
            <consortium name="WormBaseParasite"/>
        </authorList>
    </citation>
    <scope>IDENTIFICATION</scope>
</reference>
<evidence type="ECO:0000313" key="3">
    <source>
        <dbReference type="WBParaSite" id="nRc.2.0.1.t03945-RA"/>
    </source>
</evidence>